<name>A0ABS6IFH9_9HYPH</name>
<protein>
    <submittedName>
        <fullName evidence="2">Uncharacterized protein</fullName>
    </submittedName>
</protein>
<reference evidence="2 3" key="1">
    <citation type="submission" date="2021-06" db="EMBL/GenBank/DDBJ databases">
        <authorList>
            <person name="Lee D.H."/>
        </authorList>
    </citation>
    <scope>NUCLEOTIDE SEQUENCE [LARGE SCALE GENOMIC DNA]</scope>
    <source>
        <strain evidence="2 3">MMS21-HV4-11</strain>
    </source>
</reference>
<feature type="chain" id="PRO_5045640052" evidence="1">
    <location>
        <begin position="22"/>
        <end position="70"/>
    </location>
</feature>
<dbReference type="Proteomes" id="UP000727907">
    <property type="component" value="Unassembled WGS sequence"/>
</dbReference>
<keyword evidence="3" id="KW-1185">Reference proteome</keyword>
<evidence type="ECO:0000256" key="1">
    <source>
        <dbReference type="SAM" id="SignalP"/>
    </source>
</evidence>
<keyword evidence="1" id="KW-0732">Signal</keyword>
<dbReference type="EMBL" id="JAHOPB010000001">
    <property type="protein sequence ID" value="MBU8872569.1"/>
    <property type="molecule type" value="Genomic_DNA"/>
</dbReference>
<proteinExistence type="predicted"/>
<gene>
    <name evidence="2" type="ORF">KQ910_02285</name>
</gene>
<feature type="signal peptide" evidence="1">
    <location>
        <begin position="1"/>
        <end position="21"/>
    </location>
</feature>
<dbReference type="RefSeq" id="WP_216956769.1">
    <property type="nucleotide sequence ID" value="NZ_JAHOPB010000001.1"/>
</dbReference>
<sequence>MMKSTLLATLVAATLPAVAFAAPTFQPAVAPTVAADEAKAPAIDAPGNVDEGLVLVREGGSRRGRDRGRP</sequence>
<organism evidence="2 3">
    <name type="scientific">Reyranella humidisoli</name>
    <dbReference type="NCBI Taxonomy" id="2849149"/>
    <lineage>
        <taxon>Bacteria</taxon>
        <taxon>Pseudomonadati</taxon>
        <taxon>Pseudomonadota</taxon>
        <taxon>Alphaproteobacteria</taxon>
        <taxon>Hyphomicrobiales</taxon>
        <taxon>Reyranellaceae</taxon>
        <taxon>Reyranella</taxon>
    </lineage>
</organism>
<accession>A0ABS6IFH9</accession>
<comment type="caution">
    <text evidence="2">The sequence shown here is derived from an EMBL/GenBank/DDBJ whole genome shotgun (WGS) entry which is preliminary data.</text>
</comment>
<evidence type="ECO:0000313" key="3">
    <source>
        <dbReference type="Proteomes" id="UP000727907"/>
    </source>
</evidence>
<evidence type="ECO:0000313" key="2">
    <source>
        <dbReference type="EMBL" id="MBU8872569.1"/>
    </source>
</evidence>